<evidence type="ECO:0000259" key="5">
    <source>
        <dbReference type="Pfam" id="PF06594"/>
    </source>
</evidence>
<dbReference type="RefSeq" id="WP_196986994.1">
    <property type="nucleotide sequence ID" value="NZ_JADWYS010000001.1"/>
</dbReference>
<organism evidence="6 7">
    <name type="scientific">Caenimonas aquaedulcis</name>
    <dbReference type="NCBI Taxonomy" id="2793270"/>
    <lineage>
        <taxon>Bacteria</taxon>
        <taxon>Pseudomonadati</taxon>
        <taxon>Pseudomonadota</taxon>
        <taxon>Betaproteobacteria</taxon>
        <taxon>Burkholderiales</taxon>
        <taxon>Comamonadaceae</taxon>
        <taxon>Caenimonas</taxon>
    </lineage>
</organism>
<feature type="region of interest" description="Disordered" evidence="4">
    <location>
        <begin position="4557"/>
        <end position="4579"/>
    </location>
</feature>
<keyword evidence="7" id="KW-1185">Reference proteome</keyword>
<dbReference type="GO" id="GO:0005576">
    <property type="term" value="C:extracellular region"/>
    <property type="evidence" value="ECO:0007669"/>
    <property type="project" value="UniProtKB-SubCell"/>
</dbReference>
<evidence type="ECO:0000256" key="3">
    <source>
        <dbReference type="ARBA" id="ARBA00022837"/>
    </source>
</evidence>
<proteinExistence type="predicted"/>
<evidence type="ECO:0000256" key="1">
    <source>
        <dbReference type="ARBA" id="ARBA00004613"/>
    </source>
</evidence>
<feature type="domain" description="Haemolysin-type calcium binding-related" evidence="5">
    <location>
        <begin position="4490"/>
        <end position="4529"/>
    </location>
</feature>
<dbReference type="EMBL" id="JADWYS010000001">
    <property type="protein sequence ID" value="MBG9389182.1"/>
    <property type="molecule type" value="Genomic_DNA"/>
</dbReference>
<dbReference type="InterPro" id="IPR011049">
    <property type="entry name" value="Serralysin-like_metalloprot_C"/>
</dbReference>
<dbReference type="GO" id="GO:0005509">
    <property type="term" value="F:calcium ion binding"/>
    <property type="evidence" value="ECO:0007669"/>
    <property type="project" value="InterPro"/>
</dbReference>
<protein>
    <recommendedName>
        <fullName evidence="5">Haemolysin-type calcium binding-related domain-containing protein</fullName>
    </recommendedName>
</protein>
<dbReference type="PRINTS" id="PR00313">
    <property type="entry name" value="CABNDNGRPT"/>
</dbReference>
<comment type="subcellular location">
    <subcellularLocation>
        <location evidence="1">Secreted</location>
    </subcellularLocation>
</comment>
<dbReference type="InterPro" id="IPR050557">
    <property type="entry name" value="RTX_toxin/Mannuronan_C5-epim"/>
</dbReference>
<dbReference type="InterPro" id="IPR018511">
    <property type="entry name" value="Hemolysin-typ_Ca-bd_CS"/>
</dbReference>
<reference evidence="6" key="1">
    <citation type="submission" date="2020-11" db="EMBL/GenBank/DDBJ databases">
        <title>Bacterial whole genome sequence for Caenimonas sp. DR4.4.</title>
        <authorList>
            <person name="Le V."/>
            <person name="Ko S.-R."/>
            <person name="Ahn C.-Y."/>
            <person name="Oh H.-M."/>
        </authorList>
    </citation>
    <scope>NUCLEOTIDE SEQUENCE</scope>
    <source>
        <strain evidence="6">DR4.4</strain>
    </source>
</reference>
<feature type="region of interest" description="Disordered" evidence="4">
    <location>
        <begin position="1241"/>
        <end position="1339"/>
    </location>
</feature>
<dbReference type="InterPro" id="IPR010566">
    <property type="entry name" value="Haemolys_ca-bd"/>
</dbReference>
<feature type="compositionally biased region" description="Low complexity" evidence="4">
    <location>
        <begin position="1292"/>
        <end position="1302"/>
    </location>
</feature>
<evidence type="ECO:0000313" key="7">
    <source>
        <dbReference type="Proteomes" id="UP000651050"/>
    </source>
</evidence>
<dbReference type="Pfam" id="PF06594">
    <property type="entry name" value="HCBP_related"/>
    <property type="match status" value="1"/>
</dbReference>
<dbReference type="SUPFAM" id="SSF51120">
    <property type="entry name" value="beta-Roll"/>
    <property type="match status" value="31"/>
</dbReference>
<evidence type="ECO:0000256" key="4">
    <source>
        <dbReference type="SAM" id="MobiDB-lite"/>
    </source>
</evidence>
<feature type="compositionally biased region" description="Low complexity" evidence="4">
    <location>
        <begin position="1009"/>
        <end position="1019"/>
    </location>
</feature>
<feature type="compositionally biased region" description="Polar residues" evidence="4">
    <location>
        <begin position="1241"/>
        <end position="1259"/>
    </location>
</feature>
<dbReference type="PANTHER" id="PTHR38340:SF1">
    <property type="entry name" value="S-LAYER PROTEIN"/>
    <property type="match status" value="1"/>
</dbReference>
<sequence length="4672" mass="463201">MGTVASNATNPAGVSVAQMVVDGSITDADGSPVEAIIVTQTTFGLGDWQYSVDNGANWVSFSGGISTGLALGPTALIRLVPNGIVTGDAYIRFAAWDQSSGVQGTFIAVNSPSVSTQQDWANIKVTGANDAPVFVPPDFPGLSTTLLPGTAQANQIILEPDGHMVLVASFGDAATAMTVVARYNPDGSLEPSFGYNGTGWQGANVGPVGRDRPSAIAMQADGKFVVAATISTTGSGDDIAMLRFNHDGTVDPTFGNSGWVKTSISNTGNLNDRVSGMLIQPDGKIVLAGFTRSAGAGNNDFLLVRYNQDGSLDTSFDGDGKVITAFNSGADAAVRVLMQPDGKLLAIGNATIGGSTQFAIARYNSNGGLDTGFGNAGIVTTDIDANGDTAYAAVMQADGKIVVVGNAAAADAASSLGNWAVARYNTDGSLDNSFSGDGKVTTSVATGGGWAQAVAVQADGKLVVAGFSASASNINIWDLAVVRYNTDGSLDTSFGSGGKVVRDFARDPYDLTSDDMAFSVVIQPDGRIVLTGTSGSAGTRDIAIERLNADGSFDATFGGTPPVIHGAGTGPVVLDSKVTVYDHQLGTLSEGRGDYTGATVTLMREGGANAQDVFSAKAGGTLSALTQGATIHMGISDYGTVTTNSGGVLVIQFANGIPQEDLNSVLRQIAYSNTSGVPEAPIRIQWTFSDGNFGDQGTGGALTAQHFTSVLLPHQVEGTTDDDNLNGDNNGDYIRGLAGNDNINGGAGNDTIDGDGGNDFIAGNGGNDLVHAGEGDDYIIAGGFGEGGSDTIDGGAGRDVVSYNFGGSAVGVTFASTVPSGTQVDPLGGTDTFSSIEEAHIFGSSHDDSITGDGGRNFIGGGGGNDTLTGGGGQDTFSYNMAEGAAGSDLITDLSAGDNISINNSSGPAPVLSEIVLQGDSPGALDHQVMVATPSGGVTRIYVSADDTPGAEIIIRLDGEFTADDFYIYNGPFGADINYAPGQTILGGPGNEQLNGGQGPDTIDGAGGNDNIQGNQGNDSLTGGDGDDFIGGGLGNDVIAGGPGWDGTAYWDATAGVSVTLSTGTVTGGGGNDTLSGIEDVTGSPFNDTLRGTSGDENLNGGMGDDLISGGGGTNDWTNYWYATAGVNVNLQTTVATGGGGNDTVQGIENVGGSPHGDTLVGNGANNSLRGEDGNDSLVGGDGNDFITGGFGNDTIDGGLGSADMVDYYYTGNTGGVNVDLTNHQATGGQGTDSITNIENVKGSDQNDTITGDGNSNYMEGQGGNDAMNGMGGNDNLDGGEGSDTLQGGAGDDNLNGANGDDSITGGLGNDVLTGGAGNDTMQGNEGGDSFASGPGNDVMDGGVITDRVNFLDGNTLNYLSAPAGVNINMSGVTGDGTTGSGTVQDGYGGTDTVSNFFNFNGSAFNDTITGSSAVIFELFRGDRGDDTIDGGAITDKLNAINSNRITYQFASAAVMVDLQNNKATGGDGNDTLLNFNQVRASSFNDTIFGSNRTDVTESFDGRGGNDTIDGMGGFDTVRYDQSATGPVNVNFASGTATDGLSGTDTLVSIEGVFGTNWNDTLTGGNVNSGAFVGDGLSEVFRGGAGNDTIDGGVGYDRSDYNTSTAGVNVTLGGASPGTASDGLGGTDTLLNIEGVRGSDFGDTLTGSSAPFESFEGRAGSDTIDGAGGNDRIEYGTSPAGVNVNLGANQVTADGWGTSDVIANIEAVRGSQFNDTLVGSDGPNLLEGQGGNDSIQGGLGDDTLDAGNGVDTIDGGTGNDTLVVHAAFASYAVSTPNGTDTVLVGGSENITLRGIESIQFTDGVKTLAQVQAGTSSDQLLNGGAGNDNLVGGAGNDTLNGQAGNDTLDGAGGNDIINGGLGNDVVIGGPGSQDWSNYGDATAGVGVNLTLPAIVTTGGGGADTLTGIENVGGSNFNDTLTGDGNDNALRGEGGNDSLVGNGGNDYLTGGAGNDNLQGGAGFDTADYFFVNGMTAGVVVNLTTGLATGGGGNDILSGIENVNGSNFADTITGDANGNFIEGRDGNDNILGNAGNDNVFGGAGNDTIDAGTNDDWVNGGDGNDNLQGGAGFDNVDYGASTAAVNVNLGTGLASGEGNDTLAGFEGVHGSALNDTITGDANNGDINGGAGDDILDGGAGTGDSVSYWDANGPVAVDLSTGLATGAAGNDTLANFEGANGSVYDDSLTGDANGNFFDGNFGNDTIVGGGGFDNVGYYGASAAVVVNLLTGAVTGGGGNDSLSGIEGVNGSFFNDSITGDGGDNNLNGNLGNDTIDGGAGNDSTGYYDATAGVSVNLLTGAVTGGGGADFLISIENLGGSSFNDTLTGSAANNSIRGEDGNDSIMGGDGNDFLTGGAGNDTIDGGNGTSDMADYLFGGATAGVNVNLATTLVTGGNGSDVLTNVENINGTGFNDTIAGDGNNNFLQGNAGNDSIDGAAGNDNVQGADGDDTLLGGLGNDNVDGGNGNDSLTGGLGNDNVLGGAGNDILQGNEGGDFIRPGGGNDTVDGGAVLDRVNYFDGNSLSYSEAPSGINLNFSAITGTGTGNGTVADGYGGTDTVSNVQFITGSAFNDTITGSSAIIFEQFEGGAGADIINGGAFLDPLLQRDGNRAVYTNAGGAVTVDLTAGTATGGAGSDTLVNINSVRGSAFGDVLIGSDRLDYNETFEGRAGNDTIDGKGGGDWVRYSGATSGVTVNLATGEAVDDGQGGHDYFTNIERIQGSNFDDMLIGGNPLNGVTITDGLNEVFRGDGGNDTIDGGQGFDLADYANATVGVTATLGDTLDGSANDGQGGVDVLRNVEGLRGSSLNDVLNGSDTAPFESFDGRFGNDTLDGNGGIDRADYGSSTAGTNVNLTTGVAQDGLGGTDTLLDIENVRGSTFADVIVGSAAANLLQGQSGNDTITGAAGDDTINAGTGVDVVDGGADNDTLVVAGDFGAYTVGRTATDTSLTNAATGESITFRGIEQVSFNGDIKTLAQVQGNSLSPFDDSYVGTDGNDSINSLAGNDTVSGMDGNDTIVGGTGNDSMAGGAGSDTYEVDVAADQVVEQPDEGTDQVNVAFTIAGTYALPANVENATVISAGTLAVHLTGNGLDNVLTGSAAGNILDGGAGDDTLDGGAGNDTMIGGSGDDEYRVNSLTDVITEAASNGLDRVLVALPAAGAYVLSANVENATLTNTIPGASLTGNASDNWLMGSSASNTLLGMDGNDTLTGSGGADTLDGGTGTDQANFAGTMASYTITRPNATDTQLVNALTGESYIVRNVETFQFSDGPKTQAEVWGNSLSPFNDMYTGTPGDDNLNSLAGDDNVTGLGGNDTLVGGAGNDTLIGGQGDDTYDVDVAADVVTEAPDQGEDTVRVSFAAVGAYVLPANVENGTVISAGTLAVNITGNALDNVLTGNAGANTLNGGDGDDTLDGGLGNDILVGGLGNDTYVVGAITDIVNETLGGGGEDTVKVALTAAGTYVMTAGVEDALVTGTITGINVTGNASDNVITGNNLANTLLGMDGNDTLIGSGGNDVLDGGNGTDQVNFVGTMASYTITRPNATDTQLVNLVTGENYIVRNVETFQFSDGPKTQVEVWGNSLSPFNDVYTGTPGDDNLNALAGNDSVTGLGGDDTLVGGAGNDTLVGGEGNDTYDVDVAADVVTEAPDEGEDTVRVSFAAVGTYVLPANVENGTVISAGTLAVNITGNALDNVLTGNAGNNTLNGGDGDDTLNGGLGNDIMIGGLGDDTYVVSAITDNVNETLGGGGTDTVNVGLTATGIYVMTAGVENALVTGTITGINVTGNASDNAITGNSLANTLLGMDGNDQLTGGGGNDILDGGNGSDTVFAIGNRAQFVLTRPNATDVVLTRAGEVLTLRNVEFVHFGDGETVSMNGLIGNTPSAFNDFILGTAGGDTIDGLAGNDNINGMEGNDSLTGGLGNDTLIGGLGDDTLNVDAGGDVVVELADGGNDRVNVGFAATGTYVLPAGAEIETAVVTSAGTLAVNITGNEFDNLLVGNGGANILVGGLGNDTLDGGLGNDNLQGGAGDDTYFINVTTDAVNETIGGGAGNDTVNLNFAVAATYTLTTGVENGTVTGPASGINVTGNASANVLTGNGGANTLLGLAGNDTLAGGGGTDSIDGGTETDTLVLPGLASDYSITRPLATTTVFTKSGVQVTVLNVELVQFDDGTVPLSSLITQIGSIGDDNLTGGSGDDTVNGGAGNDTLSGLAGDDTLLGGGGTDRLIGGAGTDILDGGDGNDTYVLGAGDGDDLIIQNDTLVGSIDTVEIAIPGLTADNLSFTRGYQTYDDLVITVTRSVGGNELVDQVAVIGFFNGDVVNPGGAIDQVKLANGTTITQAQILQAALLTSDGDHVQVGYAGNDTINGGANDDWILGGGGNDVVNAGSGADIVFGAAGNDSLGGGGNDDTLVGGGGNDTLNGGAGDDSLTGGAGSDTYFFADGGGHDVISESLFALDASQLQSGLGPVYVVNDGDTPLNGDTDTLAITGVLDSNVRASRSGDDLNLTIVGSGDSVTVDGYFANGVPSIERVLFDSGVSWNATTIRSKVLIATSGDDELTGYLGGDRLNGGAGNDTIDGREGNDTITGGAGDDTLTGGAGSDRFVLDQAPGAGVDLITDFSSGIDTIQLSLAAFPGLGAVNARVGLGGDLDYDSGNGELSYQGTVIALLGVSSHPAGLGNDFVLVA</sequence>
<keyword evidence="2" id="KW-0964">Secreted</keyword>
<evidence type="ECO:0000256" key="2">
    <source>
        <dbReference type="ARBA" id="ARBA00022525"/>
    </source>
</evidence>
<gene>
    <name evidence="6" type="ORF">I5803_14190</name>
</gene>
<name>A0A931H667_9BURK</name>
<dbReference type="NCBIfam" id="TIGR02608">
    <property type="entry name" value="delta_60_rpt"/>
    <property type="match status" value="7"/>
</dbReference>
<dbReference type="InterPro" id="IPR013431">
    <property type="entry name" value="Delta_60_rpt"/>
</dbReference>
<dbReference type="Pfam" id="PF00353">
    <property type="entry name" value="HemolysinCabind"/>
    <property type="match status" value="46"/>
</dbReference>
<feature type="compositionally biased region" description="Low complexity" evidence="4">
    <location>
        <begin position="1265"/>
        <end position="1277"/>
    </location>
</feature>
<evidence type="ECO:0000313" key="6">
    <source>
        <dbReference type="EMBL" id="MBG9389182.1"/>
    </source>
</evidence>
<accession>A0A931H667</accession>
<feature type="compositionally biased region" description="Low complexity" evidence="4">
    <location>
        <begin position="4570"/>
        <end position="4579"/>
    </location>
</feature>
<dbReference type="InterPro" id="IPR001343">
    <property type="entry name" value="Hemolysn_Ca-bd"/>
</dbReference>
<dbReference type="Pfam" id="PF17164">
    <property type="entry name" value="DUF5122"/>
    <property type="match status" value="7"/>
</dbReference>
<feature type="region of interest" description="Disordered" evidence="4">
    <location>
        <begin position="990"/>
        <end position="1026"/>
    </location>
</feature>
<dbReference type="Proteomes" id="UP000651050">
    <property type="component" value="Unassembled WGS sequence"/>
</dbReference>
<dbReference type="Gene3D" id="2.150.10.10">
    <property type="entry name" value="Serralysin-like metalloprotease, C-terminal"/>
    <property type="match status" value="31"/>
</dbReference>
<keyword evidence="3" id="KW-0106">Calcium</keyword>
<comment type="caution">
    <text evidence="6">The sequence shown here is derived from an EMBL/GenBank/DDBJ whole genome shotgun (WGS) entry which is preliminary data.</text>
</comment>
<dbReference type="SUPFAM" id="SSF75011">
    <property type="entry name" value="3-carboxy-cis,cis-mucoante lactonizing enzyme"/>
    <property type="match status" value="1"/>
</dbReference>
<dbReference type="PROSITE" id="PS00330">
    <property type="entry name" value="HEMOLYSIN_CALCIUM"/>
    <property type="match status" value="23"/>
</dbReference>
<dbReference type="PANTHER" id="PTHR38340">
    <property type="entry name" value="S-LAYER PROTEIN"/>
    <property type="match status" value="1"/>
</dbReference>